<evidence type="ECO:0000256" key="1">
    <source>
        <dbReference type="ARBA" id="ARBA00004141"/>
    </source>
</evidence>
<dbReference type="SUPFAM" id="SSF81321">
    <property type="entry name" value="Family A G protein-coupled receptor-like"/>
    <property type="match status" value="1"/>
</dbReference>
<keyword evidence="5 6" id="KW-0472">Membrane</keyword>
<dbReference type="Pfam" id="PF02118">
    <property type="entry name" value="Srg"/>
    <property type="match status" value="1"/>
</dbReference>
<dbReference type="InterPro" id="IPR019427">
    <property type="entry name" value="7TM_GPCR_serpentine_rcpt_Srw"/>
</dbReference>
<comment type="similarity">
    <text evidence="2 6">Belongs to the nematode receptor-like protein srg family.</text>
</comment>
<evidence type="ECO:0000256" key="6">
    <source>
        <dbReference type="RuleBase" id="RU280813"/>
    </source>
</evidence>
<dbReference type="GO" id="GO:0007606">
    <property type="term" value="P:sensory perception of chemical stimulus"/>
    <property type="evidence" value="ECO:0007669"/>
    <property type="project" value="UniProtKB-UniRule"/>
</dbReference>
<reference evidence="8" key="1">
    <citation type="submission" date="2023-06" db="EMBL/GenBank/DDBJ databases">
        <authorList>
            <person name="Delattre M."/>
        </authorList>
    </citation>
    <scope>NUCLEOTIDE SEQUENCE</scope>
    <source>
        <strain evidence="8">AF72</strain>
    </source>
</reference>
<dbReference type="EMBL" id="CATQJA010002620">
    <property type="protein sequence ID" value="CAJ0573571.1"/>
    <property type="molecule type" value="Genomic_DNA"/>
</dbReference>
<gene>
    <name evidence="8" type="ORF">MSPICULIGERA_LOCUS11926</name>
</gene>
<evidence type="ECO:0000256" key="4">
    <source>
        <dbReference type="ARBA" id="ARBA00022989"/>
    </source>
</evidence>
<keyword evidence="3 6" id="KW-0812">Transmembrane</keyword>
<evidence type="ECO:0000256" key="3">
    <source>
        <dbReference type="ARBA" id="ARBA00022692"/>
    </source>
</evidence>
<dbReference type="GO" id="GO:0005886">
    <property type="term" value="C:plasma membrane"/>
    <property type="evidence" value="ECO:0007669"/>
    <property type="project" value="TreeGrafter"/>
</dbReference>
<feature type="domain" description="G-protein coupled receptors family 1 profile" evidence="7">
    <location>
        <begin position="213"/>
        <end position="508"/>
    </location>
</feature>
<keyword evidence="9" id="KW-1185">Reference proteome</keyword>
<dbReference type="InterPro" id="IPR000276">
    <property type="entry name" value="GPCR_Rhodpsn"/>
</dbReference>
<evidence type="ECO:0000313" key="8">
    <source>
        <dbReference type="EMBL" id="CAJ0573571.1"/>
    </source>
</evidence>
<dbReference type="PANTHER" id="PTHR46273">
    <property type="entry name" value="MYOSUPPRESSIN RECEPTOR 1, ISOFORM B-RELATED"/>
    <property type="match status" value="1"/>
</dbReference>
<dbReference type="CDD" id="cd14978">
    <property type="entry name" value="7tmA_FMRFamide_R-like"/>
    <property type="match status" value="1"/>
</dbReference>
<feature type="transmembrane region" description="Helical" evidence="6">
    <location>
        <begin position="272"/>
        <end position="295"/>
    </location>
</feature>
<dbReference type="Proteomes" id="UP001177023">
    <property type="component" value="Unassembled WGS sequence"/>
</dbReference>
<evidence type="ECO:0000313" key="9">
    <source>
        <dbReference type="Proteomes" id="UP001177023"/>
    </source>
</evidence>
<feature type="transmembrane region" description="Helical" evidence="6">
    <location>
        <begin position="201"/>
        <end position="221"/>
    </location>
</feature>
<evidence type="ECO:0000256" key="2">
    <source>
        <dbReference type="ARBA" id="ARBA00005692"/>
    </source>
</evidence>
<dbReference type="InterPro" id="IPR000609">
    <property type="entry name" value="7TM_GPCR_serpentine_rcpt_Srg"/>
</dbReference>
<evidence type="ECO:0000259" key="7">
    <source>
        <dbReference type="PROSITE" id="PS50262"/>
    </source>
</evidence>
<comment type="caution">
    <text evidence="8">The sequence shown here is derived from an EMBL/GenBank/DDBJ whole genome shotgun (WGS) entry which is preliminary data.</text>
</comment>
<feature type="transmembrane region" description="Helical" evidence="6">
    <location>
        <begin position="114"/>
        <end position="138"/>
    </location>
</feature>
<name>A0AA36FZ33_9BILA</name>
<feature type="transmembrane region" description="Helical" evidence="6">
    <location>
        <begin position="36"/>
        <end position="53"/>
    </location>
</feature>
<feature type="non-terminal residue" evidence="8">
    <location>
        <position position="580"/>
    </location>
</feature>
<evidence type="ECO:0000256" key="5">
    <source>
        <dbReference type="ARBA" id="ARBA00023136"/>
    </source>
</evidence>
<feature type="transmembrane region" description="Helical" evidence="6">
    <location>
        <begin position="6"/>
        <end position="24"/>
    </location>
</feature>
<dbReference type="AlphaFoldDB" id="A0AA36FZ33"/>
<keyword evidence="4 6" id="KW-1133">Transmembrane helix</keyword>
<protein>
    <recommendedName>
        <fullName evidence="6">Serpentine receptor class gamma</fullName>
    </recommendedName>
</protein>
<dbReference type="Gene3D" id="1.20.1070.10">
    <property type="entry name" value="Rhodopsin 7-helix transmembrane proteins"/>
    <property type="match status" value="1"/>
</dbReference>
<dbReference type="GO" id="GO:0008528">
    <property type="term" value="F:G protein-coupled peptide receptor activity"/>
    <property type="evidence" value="ECO:0007669"/>
    <property type="project" value="InterPro"/>
</dbReference>
<comment type="subcellular location">
    <subcellularLocation>
        <location evidence="1">Membrane</location>
        <topology evidence="1">Multi-pass membrane protein</topology>
    </subcellularLocation>
</comment>
<dbReference type="PRINTS" id="PR00237">
    <property type="entry name" value="GPCRRHODOPSN"/>
</dbReference>
<sequence>MALSWQQIFELVSVVIYIYVEYRIWTSKNRLFHSPFYSIFLTVGILDILYAPFNEFKIFFGYSPPARTILGMMTKTLRDGHYYLQVVMSTNRMTIVLFPTTHNQLWRQEKVQKVIVFCLVLMCVTQIYTPVMIIMFGWKDEQMNYPNIRGFDQLLMCTQILPPVMIIMFGWKDERMNYPNIQGFDQELNVLIQLFTFIHHYLYVPLCLIGVFANVAIVIVLVRPAMRRNPFNVFLVAIAVCDATLMATYLVYKHVDQCHPWYFSYPFLLYTKYYAMVSVFVHSLSLWLTVNMAVLRYMVLYRGQYPQSSIPNCNNYSSAFLSILFAVIIAVVGSLPNILNYQVFGPTTIARADMFVPSFIETCKQGSHLEHWQRIETMETFELYTLGSPTWWNCDLMRLNYWMVSLVLKLVPCILLTIFMSLLVRMLMEARERRSRLCNGATAGNSQAERTTTMLTGIVAVFLITEAPQGILGLAVGFNRRLQGLSMILTDTFDLLSLINSSVNFVLYALMSHVFRREFLLTFGACCPQSTEQDSGAVLTKAGSYGTQKKGLARFLFRKRSSGFAPVPTKAETQQTNNDA</sequence>
<feature type="transmembrane region" description="Helical" evidence="6">
    <location>
        <begin position="316"/>
        <end position="335"/>
    </location>
</feature>
<feature type="transmembrane region" description="Helical" evidence="6">
    <location>
        <begin position="495"/>
        <end position="515"/>
    </location>
</feature>
<dbReference type="InterPro" id="IPR017452">
    <property type="entry name" value="GPCR_Rhodpsn_7TM"/>
</dbReference>
<dbReference type="Pfam" id="PF10324">
    <property type="entry name" value="7TM_GPCR_Srw"/>
    <property type="match status" value="1"/>
</dbReference>
<organism evidence="8 9">
    <name type="scientific">Mesorhabditis spiculigera</name>
    <dbReference type="NCBI Taxonomy" id="96644"/>
    <lineage>
        <taxon>Eukaryota</taxon>
        <taxon>Metazoa</taxon>
        <taxon>Ecdysozoa</taxon>
        <taxon>Nematoda</taxon>
        <taxon>Chromadorea</taxon>
        <taxon>Rhabditida</taxon>
        <taxon>Rhabditina</taxon>
        <taxon>Rhabditomorpha</taxon>
        <taxon>Rhabditoidea</taxon>
        <taxon>Rhabditidae</taxon>
        <taxon>Mesorhabditinae</taxon>
        <taxon>Mesorhabditis</taxon>
    </lineage>
</organism>
<dbReference type="InterPro" id="IPR053219">
    <property type="entry name" value="GPCR_Dmsr-1"/>
</dbReference>
<accession>A0AA36FZ33</accession>
<feature type="transmembrane region" description="Helical" evidence="6">
    <location>
        <begin position="233"/>
        <end position="252"/>
    </location>
</feature>
<comment type="caution">
    <text evidence="6">Lacks conserved residue(s) required for the propagation of feature annotation.</text>
</comment>
<proteinExistence type="inferred from homology"/>
<feature type="transmembrane region" description="Helical" evidence="6">
    <location>
        <begin position="455"/>
        <end position="475"/>
    </location>
</feature>
<feature type="transmembrane region" description="Helical" evidence="6">
    <location>
        <begin position="401"/>
        <end position="424"/>
    </location>
</feature>
<dbReference type="PANTHER" id="PTHR46273:SF4">
    <property type="entry name" value="AT19640P"/>
    <property type="match status" value="1"/>
</dbReference>
<dbReference type="PROSITE" id="PS50262">
    <property type="entry name" value="G_PROTEIN_RECEP_F1_2"/>
    <property type="match status" value="1"/>
</dbReference>